<reference evidence="3 4" key="1">
    <citation type="submission" date="2020-06" db="EMBL/GenBank/DDBJ databases">
        <title>Whole-genome sequence of Allochromatium humboldtianum DSM 21881, type strain.</title>
        <authorList>
            <person name="Kyndt J.A."/>
            <person name="Meyer T.E."/>
        </authorList>
    </citation>
    <scope>NUCLEOTIDE SEQUENCE [LARGE SCALE GENOMIC DNA]</scope>
    <source>
        <strain evidence="3 4">DSM 21881</strain>
    </source>
</reference>
<dbReference type="InterPro" id="IPR003961">
    <property type="entry name" value="FN3_dom"/>
</dbReference>
<sequence length="426" mass="45921">MSAQASCSSETRSNGRNRFEVAAGLRYLGLAAVLAQSGTALAGHVDLAWEPVEDARVAVYEVHYGLAAGVYTNSRQTTAASLTIDQLDEGQTYYFAARACDQAKSQCSDYSNEVSATIAPGSDTSIQIPTAEPTQDTSGKGTDAGGRGDAEGSTDGSNLSESSGFPIEVGDLSLDQEWQWVAFQRPFVDPIVIVKSMSADEAQAAVIRVRDVGPEGFWVRVQEWGSLDGWHGPETTSYIALERGSYELPGGVWVEAGSLNSEATGTFDFQPFGERFGEAPVVFAAVTSFNESDAVNARIRDVTANGFFVGMREQEANAQVHAAERIDYIAWQASSGTVAGLRFEVGRTGKAVSHARYKLAAKTDFWQAPVFVGDLQTTLDGDTNSLRWRSTGLSAREIWVQEEQSRDKETAHAKEVLGYIFADVES</sequence>
<dbReference type="Gene3D" id="2.60.40.10">
    <property type="entry name" value="Immunoglobulins"/>
    <property type="match status" value="1"/>
</dbReference>
<gene>
    <name evidence="3" type="ORF">HW932_17880</name>
</gene>
<dbReference type="PROSITE" id="PS50853">
    <property type="entry name" value="FN3"/>
    <property type="match status" value="1"/>
</dbReference>
<dbReference type="Gene3D" id="2.60.40.2080">
    <property type="match status" value="1"/>
</dbReference>
<feature type="compositionally biased region" description="Polar residues" evidence="1">
    <location>
        <begin position="122"/>
        <end position="140"/>
    </location>
</feature>
<evidence type="ECO:0000313" key="3">
    <source>
        <dbReference type="EMBL" id="NVZ11128.1"/>
    </source>
</evidence>
<feature type="compositionally biased region" description="Polar residues" evidence="1">
    <location>
        <begin position="154"/>
        <end position="163"/>
    </location>
</feature>
<dbReference type="InterPro" id="IPR013783">
    <property type="entry name" value="Ig-like_fold"/>
</dbReference>
<dbReference type="Proteomes" id="UP000592294">
    <property type="component" value="Unassembled WGS sequence"/>
</dbReference>
<proteinExistence type="predicted"/>
<keyword evidence="4" id="KW-1185">Reference proteome</keyword>
<comment type="caution">
    <text evidence="3">The sequence shown here is derived from an EMBL/GenBank/DDBJ whole genome shotgun (WGS) entry which is preliminary data.</text>
</comment>
<dbReference type="EMBL" id="JABZEO010000016">
    <property type="protein sequence ID" value="NVZ11128.1"/>
    <property type="molecule type" value="Genomic_DNA"/>
</dbReference>
<evidence type="ECO:0000313" key="4">
    <source>
        <dbReference type="Proteomes" id="UP000592294"/>
    </source>
</evidence>
<dbReference type="RefSeq" id="WP_176977850.1">
    <property type="nucleotide sequence ID" value="NZ_JABZEO010000016.1"/>
</dbReference>
<feature type="domain" description="Fibronectin type-III" evidence="2">
    <location>
        <begin position="29"/>
        <end position="121"/>
    </location>
</feature>
<accession>A0A850RCS4</accession>
<dbReference type="SUPFAM" id="SSF49265">
    <property type="entry name" value="Fibronectin type III"/>
    <property type="match status" value="1"/>
</dbReference>
<name>A0A850RCS4_9GAMM</name>
<feature type="region of interest" description="Disordered" evidence="1">
    <location>
        <begin position="119"/>
        <end position="164"/>
    </location>
</feature>
<evidence type="ECO:0000259" key="2">
    <source>
        <dbReference type="PROSITE" id="PS50853"/>
    </source>
</evidence>
<dbReference type="InterPro" id="IPR036116">
    <property type="entry name" value="FN3_sf"/>
</dbReference>
<dbReference type="AlphaFoldDB" id="A0A850RCS4"/>
<protein>
    <recommendedName>
        <fullName evidence="2">Fibronectin type-III domain-containing protein</fullName>
    </recommendedName>
</protein>
<organism evidence="3 4">
    <name type="scientific">Allochromatium humboldtianum</name>
    <dbReference type="NCBI Taxonomy" id="504901"/>
    <lineage>
        <taxon>Bacteria</taxon>
        <taxon>Pseudomonadati</taxon>
        <taxon>Pseudomonadota</taxon>
        <taxon>Gammaproteobacteria</taxon>
        <taxon>Chromatiales</taxon>
        <taxon>Chromatiaceae</taxon>
        <taxon>Allochromatium</taxon>
    </lineage>
</organism>
<evidence type="ECO:0000256" key="1">
    <source>
        <dbReference type="SAM" id="MobiDB-lite"/>
    </source>
</evidence>
<dbReference type="InterPro" id="IPR037221">
    <property type="entry name" value="H-type_lectin_dom_sf"/>
</dbReference>